<name>K8XX49_9LEPT</name>
<protein>
    <submittedName>
        <fullName evidence="1">Uncharacterized protein</fullName>
    </submittedName>
</protein>
<reference evidence="1 2" key="2">
    <citation type="journal article" date="2014" name="Emerg. Microbes Infect.">
        <title>Potential impact on kidney infection: a whole-genome analysis of Leptospira santarosai serovar Shermani.</title>
        <authorList>
            <person name="Chou L.F."/>
            <person name="Chen T.W."/>
            <person name="Ko Y.C."/>
            <person name="Pan M.J."/>
            <person name="Tian Y.C."/>
            <person name="Chiu C.H."/>
            <person name="Tang P."/>
            <person name="Hung C.C."/>
            <person name="Yang C.W."/>
        </authorList>
    </citation>
    <scope>NUCLEOTIDE SEQUENCE</scope>
    <source>
        <strain evidence="1 2">LT 821</strain>
    </source>
</reference>
<gene>
    <name evidence="1" type="ORF">LSS_14546</name>
</gene>
<reference evidence="1 2" key="1">
    <citation type="journal article" date="2012" name="Gene">
        <title>Sequence of Leptospira santarosai serovar Shermani genome and prediction of virulence-associated genes.</title>
        <authorList>
            <person name="Chou L.F."/>
            <person name="Chen Y.T."/>
            <person name="Lu C.W."/>
            <person name="Ko Y.C."/>
            <person name="Tang C.Y."/>
            <person name="Pan M.J."/>
            <person name="Tian Y.C."/>
            <person name="Chiu C.H."/>
            <person name="Hung C.C."/>
            <person name="Yang C.W."/>
        </authorList>
    </citation>
    <scope>NUCLEOTIDE SEQUENCE [LARGE SCALE GENOMIC DNA]</scope>
    <source>
        <strain evidence="1">LT 821</strain>
    </source>
</reference>
<accession>K8XX49</accession>
<evidence type="ECO:0000313" key="2">
    <source>
        <dbReference type="Proteomes" id="UP000035800"/>
    </source>
</evidence>
<dbReference type="Proteomes" id="UP000035800">
    <property type="component" value="Chromosome I"/>
</dbReference>
<dbReference type="EMBL" id="CP006694">
    <property type="protein sequence ID" value="EKT86073.2"/>
    <property type="molecule type" value="Genomic_DNA"/>
</dbReference>
<dbReference type="KEGG" id="lst:LSS_14546"/>
<dbReference type="AlphaFoldDB" id="K8XX49"/>
<sequence>MDLEYVGTPRELNNKCVPIMLSWEFPHFVFTQNARFLQVTSKHLKMVGILSKDKVFLRRPVVFRDKHIQIMSREEGIKFWIFNENFKKISVGFDIKTESHFHCIRTPN</sequence>
<proteinExistence type="predicted"/>
<organism evidence="1 2">
    <name type="scientific">Leptospira santarosai serovar Shermani str. LT 821</name>
    <dbReference type="NCBI Taxonomy" id="758847"/>
    <lineage>
        <taxon>Bacteria</taxon>
        <taxon>Pseudomonadati</taxon>
        <taxon>Spirochaetota</taxon>
        <taxon>Spirochaetia</taxon>
        <taxon>Leptospirales</taxon>
        <taxon>Leptospiraceae</taxon>
        <taxon>Leptospira</taxon>
    </lineage>
</organism>
<evidence type="ECO:0000313" key="1">
    <source>
        <dbReference type="EMBL" id="EKT86073.2"/>
    </source>
</evidence>